<evidence type="ECO:0000313" key="3">
    <source>
        <dbReference type="Proteomes" id="UP000245368"/>
    </source>
</evidence>
<evidence type="ECO:0008006" key="4">
    <source>
        <dbReference type="Google" id="ProtNLM"/>
    </source>
</evidence>
<evidence type="ECO:0000256" key="1">
    <source>
        <dbReference type="SAM" id="MobiDB-lite"/>
    </source>
</evidence>
<keyword evidence="3" id="KW-1185">Reference proteome</keyword>
<protein>
    <recommendedName>
        <fullName evidence="4">HTH cro/C1-type domain-containing protein</fullName>
    </recommendedName>
</protein>
<proteinExistence type="predicted"/>
<dbReference type="AlphaFoldDB" id="A0A2Z3JGX0"/>
<dbReference type="Proteomes" id="UP000245368">
    <property type="component" value="Chromosome"/>
</dbReference>
<evidence type="ECO:0000313" key="2">
    <source>
        <dbReference type="EMBL" id="AWN22179.1"/>
    </source>
</evidence>
<feature type="region of interest" description="Disordered" evidence="1">
    <location>
        <begin position="62"/>
        <end position="81"/>
    </location>
</feature>
<dbReference type="InterPro" id="IPR010982">
    <property type="entry name" value="Lambda_DNA-bd_dom_sf"/>
</dbReference>
<dbReference type="EMBL" id="CP029494">
    <property type="protein sequence ID" value="AWN22179.1"/>
    <property type="molecule type" value="Genomic_DNA"/>
</dbReference>
<dbReference type="GO" id="GO:0003677">
    <property type="term" value="F:DNA binding"/>
    <property type="evidence" value="ECO:0007669"/>
    <property type="project" value="InterPro"/>
</dbReference>
<name>A0A2Z3JGX0_9DEIO</name>
<dbReference type="SUPFAM" id="SSF47413">
    <property type="entry name" value="lambda repressor-like DNA-binding domains"/>
    <property type="match status" value="1"/>
</dbReference>
<reference evidence="2 3" key="1">
    <citation type="submission" date="2018-05" db="EMBL/GenBank/DDBJ databases">
        <title>Complete Genome Sequence of Deinococcus sp. strain 17bor-2.</title>
        <authorList>
            <person name="Srinivasan S."/>
        </authorList>
    </citation>
    <scope>NUCLEOTIDE SEQUENCE [LARGE SCALE GENOMIC DNA]</scope>
    <source>
        <strain evidence="2 3">17bor-2</strain>
    </source>
</reference>
<dbReference type="KEGG" id="dez:DKM44_02140"/>
<gene>
    <name evidence="2" type="ORF">DKM44_02140</name>
</gene>
<organism evidence="2 3">
    <name type="scientific">Deinococcus irradiatisoli</name>
    <dbReference type="NCBI Taxonomy" id="2202254"/>
    <lineage>
        <taxon>Bacteria</taxon>
        <taxon>Thermotogati</taxon>
        <taxon>Deinococcota</taxon>
        <taxon>Deinococci</taxon>
        <taxon>Deinococcales</taxon>
        <taxon>Deinococcaceae</taxon>
        <taxon>Deinococcus</taxon>
    </lineage>
</organism>
<sequence length="81" mass="9140">MHEQLRMKVKEAMTAQEVSARELSRRVGVELNTVLDFLHGRRNTGLPLRRASCQELGLNYDQTQGEVSNQPETEDLTQASA</sequence>
<accession>A0A2Z3JGX0</accession>